<dbReference type="InterPro" id="IPR009003">
    <property type="entry name" value="Peptidase_S1_PA"/>
</dbReference>
<name>A0A6J5ZED6_9ZZZZ</name>
<sequence>MRRNKAATVIVSLVIFLPSTPPSAAVENGLSALGDPNAIAVNLGASAFLYAPRIVLTTNHNIADINSDQIKSYLYGFPGQPVNNNGEKVNGLQILHAPGFLDRSGFSGGNVFSRKDDFAVIILEKSLPMTNVVKIASADQIAKWKLEKAEVKMVGYGIQNAEMRKLVDDHTKPPPRIDPSILTTRFLSDAEAQSILKEGLPPGGSYLDDMYFELKPGIPSVCDNDSGSGWFVEEGSTRFYLGAASSAWGIPNCGRNGIWAPSGALASATAAHRLIELVKEAEDFVRANPEPREDMKPAKVLTKKITCVKKKLTKTIKGINPVCPKGYTDKSKIVVPAKEGKSCKPVGTLSGKLTCAMFEGEASWMEITLEKSVDGRPVSGSKCYRDGIVAMGYDKQSNLIELTCSFKNSPGAFPSWS</sequence>
<evidence type="ECO:0000313" key="1">
    <source>
        <dbReference type="EMBL" id="CAB4340921.1"/>
    </source>
</evidence>
<dbReference type="Gene3D" id="2.40.10.10">
    <property type="entry name" value="Trypsin-like serine proteases"/>
    <property type="match status" value="1"/>
</dbReference>
<dbReference type="InterPro" id="IPR043504">
    <property type="entry name" value="Peptidase_S1_PA_chymotrypsin"/>
</dbReference>
<dbReference type="EMBL" id="CAESAF010000117">
    <property type="protein sequence ID" value="CAB4340921.1"/>
    <property type="molecule type" value="Genomic_DNA"/>
</dbReference>
<reference evidence="1" key="1">
    <citation type="submission" date="2020-05" db="EMBL/GenBank/DDBJ databases">
        <authorList>
            <person name="Chiriac C."/>
            <person name="Salcher M."/>
            <person name="Ghai R."/>
            <person name="Kavagutti S V."/>
        </authorList>
    </citation>
    <scope>NUCLEOTIDE SEQUENCE</scope>
</reference>
<protein>
    <submittedName>
        <fullName evidence="1">Unannotated protein</fullName>
    </submittedName>
</protein>
<dbReference type="AlphaFoldDB" id="A0A6J5ZED6"/>
<gene>
    <name evidence="1" type="ORF">UFOPK3574_00913</name>
</gene>
<organism evidence="1">
    <name type="scientific">freshwater metagenome</name>
    <dbReference type="NCBI Taxonomy" id="449393"/>
    <lineage>
        <taxon>unclassified sequences</taxon>
        <taxon>metagenomes</taxon>
        <taxon>ecological metagenomes</taxon>
    </lineage>
</organism>
<proteinExistence type="predicted"/>
<dbReference type="SUPFAM" id="SSF50494">
    <property type="entry name" value="Trypsin-like serine proteases"/>
    <property type="match status" value="1"/>
</dbReference>
<accession>A0A6J5ZED6</accession>